<dbReference type="InterPro" id="IPR012337">
    <property type="entry name" value="RNaseH-like_sf"/>
</dbReference>
<comment type="cofactor">
    <cofactor evidence="1">
        <name>[4Fe-4S] cluster</name>
        <dbReference type="ChEBI" id="CHEBI:49883"/>
    </cofactor>
</comment>
<dbReference type="SUPFAM" id="SSF53098">
    <property type="entry name" value="Ribonuclease H-like"/>
    <property type="match status" value="1"/>
</dbReference>
<keyword evidence="11" id="KW-0408">Iron</keyword>
<dbReference type="PANTHER" id="PTHR45812:SF1">
    <property type="entry name" value="DNA POLYMERASE ZETA CATALYTIC SUBUNIT"/>
    <property type="match status" value="1"/>
</dbReference>
<feature type="region of interest" description="Disordered" evidence="15">
    <location>
        <begin position="2463"/>
        <end position="2502"/>
    </location>
</feature>
<dbReference type="InterPro" id="IPR023211">
    <property type="entry name" value="DNA_pol_palm_dom_sf"/>
</dbReference>
<dbReference type="CDD" id="cd05778">
    <property type="entry name" value="DNA_polB_zeta_exo"/>
    <property type="match status" value="1"/>
</dbReference>
<evidence type="ECO:0000256" key="13">
    <source>
        <dbReference type="ARBA" id="ARBA00023204"/>
    </source>
</evidence>
<feature type="region of interest" description="Disordered" evidence="15">
    <location>
        <begin position="2072"/>
        <end position="2100"/>
    </location>
</feature>
<dbReference type="PRINTS" id="PR00106">
    <property type="entry name" value="DNAPOLB"/>
</dbReference>
<accession>A0A9P0A7S2</accession>
<comment type="similarity">
    <text evidence="2">Belongs to the DNA polymerase type-B family.</text>
</comment>
<dbReference type="InterPro" id="IPR056435">
    <property type="entry name" value="DPOD/Z_N"/>
</dbReference>
<dbReference type="PROSITE" id="PS00116">
    <property type="entry name" value="DNA_POLYMERASE_B"/>
    <property type="match status" value="1"/>
</dbReference>
<keyword evidence="9" id="KW-0862">Zinc</keyword>
<evidence type="ECO:0000259" key="17">
    <source>
        <dbReference type="Pfam" id="PF03104"/>
    </source>
</evidence>
<evidence type="ECO:0000256" key="8">
    <source>
        <dbReference type="ARBA" id="ARBA00022763"/>
    </source>
</evidence>
<feature type="region of interest" description="Disordered" evidence="15">
    <location>
        <begin position="2222"/>
        <end position="2291"/>
    </location>
</feature>
<feature type="compositionally biased region" description="Basic and acidic residues" evidence="15">
    <location>
        <begin position="2273"/>
        <end position="2288"/>
    </location>
</feature>
<dbReference type="GO" id="GO:0016035">
    <property type="term" value="C:zeta DNA polymerase complex"/>
    <property type="evidence" value="ECO:0007669"/>
    <property type="project" value="InterPro"/>
</dbReference>
<keyword evidence="6" id="KW-0548">Nucleotidyltransferase</keyword>
<evidence type="ECO:0000259" key="20">
    <source>
        <dbReference type="Pfam" id="PF24065"/>
    </source>
</evidence>
<feature type="region of interest" description="Disordered" evidence="15">
    <location>
        <begin position="974"/>
        <end position="1015"/>
    </location>
</feature>
<reference evidence="21" key="1">
    <citation type="submission" date="2021-12" db="EMBL/GenBank/DDBJ databases">
        <authorList>
            <person name="King R."/>
        </authorList>
    </citation>
    <scope>NUCLEOTIDE SEQUENCE</scope>
</reference>
<feature type="region of interest" description="Disordered" evidence="15">
    <location>
        <begin position="2650"/>
        <end position="2691"/>
    </location>
</feature>
<keyword evidence="5" id="KW-0808">Transferase</keyword>
<dbReference type="InterPro" id="IPR036397">
    <property type="entry name" value="RNaseH_sf"/>
</dbReference>
<evidence type="ECO:0000313" key="21">
    <source>
        <dbReference type="EMBL" id="CAH0385710.1"/>
    </source>
</evidence>
<keyword evidence="8" id="KW-0227">DNA damage</keyword>
<dbReference type="InterPro" id="IPR006172">
    <property type="entry name" value="DNA-dir_DNA_pol_B"/>
</dbReference>
<feature type="compositionally biased region" description="Basic residues" evidence="15">
    <location>
        <begin position="591"/>
        <end position="608"/>
    </location>
</feature>
<dbReference type="Gene3D" id="3.30.420.10">
    <property type="entry name" value="Ribonuclease H-like superfamily/Ribonuclease H"/>
    <property type="match status" value="1"/>
</dbReference>
<dbReference type="Gene3D" id="3.30.342.10">
    <property type="entry name" value="DNA Polymerase, chain B, domain 1"/>
    <property type="match status" value="1"/>
</dbReference>
<dbReference type="CDD" id="cd05534">
    <property type="entry name" value="POLBc_zeta"/>
    <property type="match status" value="1"/>
</dbReference>
<feature type="compositionally biased region" description="Low complexity" evidence="15">
    <location>
        <begin position="2072"/>
        <end position="2086"/>
    </location>
</feature>
<dbReference type="Pfam" id="PF24065">
    <property type="entry name" value="REV3_N"/>
    <property type="match status" value="1"/>
</dbReference>
<evidence type="ECO:0000259" key="16">
    <source>
        <dbReference type="Pfam" id="PF00136"/>
    </source>
</evidence>
<feature type="region of interest" description="Disordered" evidence="15">
    <location>
        <begin position="494"/>
        <end position="522"/>
    </location>
</feature>
<dbReference type="FunFam" id="3.30.420.10:FF:000024">
    <property type="entry name" value="DNA polymerase zeta catalytic subunit"/>
    <property type="match status" value="1"/>
</dbReference>
<keyword evidence="7" id="KW-0479">Metal-binding</keyword>
<dbReference type="GO" id="GO:0042276">
    <property type="term" value="P:error-prone translesion synthesis"/>
    <property type="evidence" value="ECO:0007669"/>
    <property type="project" value="TreeGrafter"/>
</dbReference>
<feature type="compositionally biased region" description="Polar residues" evidence="15">
    <location>
        <begin position="981"/>
        <end position="1006"/>
    </location>
</feature>
<keyword evidence="22" id="KW-1185">Reference proteome</keyword>
<dbReference type="InterPro" id="IPR030559">
    <property type="entry name" value="PolZ_Rev3"/>
</dbReference>
<evidence type="ECO:0000256" key="3">
    <source>
        <dbReference type="ARBA" id="ARBA00012417"/>
    </source>
</evidence>
<proteinExistence type="inferred from homology"/>
<evidence type="ECO:0000259" key="19">
    <source>
        <dbReference type="Pfam" id="PF24055"/>
    </source>
</evidence>
<dbReference type="Pfam" id="PF00136">
    <property type="entry name" value="DNA_pol_B"/>
    <property type="match status" value="1"/>
</dbReference>
<sequence length="3593" mass="402099">MASVRIVTADHYMSTPIEGLDPVYSEFRGSAVTQVPVIRIFGTTKNGVKTCLHVHGVLPYLFIPFAGNADLSVLPYQLASSLDKALNILQGLKNSNAQHVYKITPVSGKPIYGFHRKEHLYLKVFFYNWAMRDKAVALLQNGAVCNQAFQPHEAHVPYILQFFIDYNLYGMSFIEFSSVKYRFSEDNSDYLADINEDLLLKKVACSSFSKLEIDGKAADILNYKNITGTNLHNPGIASLWEEERRRRNAEDKSDIAPPSSQERICKQVDRAEAMYKNKLRQKLQKLGFDKKEPSLTSLSANYPAETPCNADLLSASYLEPVVCSQSKNSSTIGTSVSPEETIVDEDIVFHLTQQNASDLISNSFNMINTQDAVVLETLESLARDQETGESSHLNVSYSQPVSGKAQDVELISMKVDDDSILGTQTIGCIQANDLNEDIHEDLRNVFNNAAVEETSPPRESLTDVSQEGVLEPPHEKIHSLTQVAQKIYDTEDSSVPSENQSFQCENSMSRDGSQKTVSSGNIPQVDGAHDCLDVVSPSEKVLVKKHQQDVLKECKDAFNRYVFSPENNYNSVCSPFHTLGSSSKLGCLSSNKKRMPKRSKPKRRRNKSLPRNILKNLSSESEDCGNDDSTSVCSSSTTELQSHNHVTHVIPRSVIMDIIGASEPTASISENPESFEDCAVVLEPFDSLMDVNDDRSDGWFFESFEDFYKSEGGNDCSIVASNPQKKYPHWPKNERNCDHAEAFNQANATLQCFVNLSLNNLCQENSAGFQTMQSRKELKPVSEIFTPINFSRDVVKDSFSATLSPSFEAPNLETENFPQIIPNNEVKVIVTADVHCVGSKPALTSSRGKGKSVPSRLKKFQAEFLGALSSTSKDAELYEITAAPLEPNKSPTCKTVIPLMRKKPRKRKNVYREKKKKKKIHPNRRNLVSKKCFDVVLPHDLIEKTPWVRDPNSRSCEKMLHEVSLCTKEEESFSPTALEKSLNSNKGLRSSSTYEKSGTSLSTASNILPPEGDETSVFSLKDASGNSLSKTSDFLLQEKNTNDKTTVNFIPLEGENTQPEQFKPLTQNPSSTVENEMQHSFAEAQVEKYGLRKCSVRLERLPSRLSAENSKCNSEVCLSEQELFSKTLCPLKTLDFKSVNLPESISNARMLVSQKVMERSLNVELKTSQTENTAEEKGKIESSNHSNAWNNEESSTKAISNLNISPLSFSADLNESNVTPKILINNRTELQSVQHPSPIEASEFEISFSNISVNGGLNLVNSNESDQSHALSNFTTTTQLSLAEENFSIFKNTQDSESGAVNSVPCSKPGRMKARLEESTLLDQGPIEKQVSELSLCKIPPPKLSPHSLSQQFSPCTVQKLDCSNHLVQNKTTRDETYCYKRYKKNQSYFRSETNAVGGVALKSKRLCAIDALKKIKDLRTKIKKVPPDGKSIHCETNLETQNMSLLPVIKNLTKGRLSSSVGCQTDERIPPVWDGPKSLVPYHDVSNIDLLQRSTGTNSHTKFFDQILHSFHRNWYLELQELSDSRNIHGPSFLLSNTSDSSDVKAIMTFRQCNLLPGLTDGTARVAPVDAEDMTSCSKSILGKRKQENKENYGTDVQYGNNNSVVAEKKALVALGNCRVIVERLPCDVSFKADYGLRCVSNGLTPDSSKKVLSQCFHLQKSFSNGSSLYQWALDGTIDLSSDTSDEDLRQNSLKSIQNALENNSQSSNCSDLSDCLSSEKSSPERRMKLRRSKFPKCSVLLKPSQVDRPPELGAKPIVRSACSNNSQSSNEVIVGELPNSSSGNKRRKNQERYQKIITKKQVVTNMSGPDEKLTKLQPVVKLFKLDFQKIKNGISASHADYFFPVVGGSTLTSSQKIRRRRPTYPEKSFTSGVYPTASVSNQLKNTSLKSLSEPSKSVNPRHSAKSSKQSLEQVNNSLCERESMDSPDSKVQKADDFLSMPHPSTYNQTKTGTAKQNFDFVFHASSSEKEVNFTKGRSQSNSFTDVRKKDPFAFSNKSQFFDFNESSIHVNSPSAPNQSEALINATDSDLDSDPDSVFKIKKIKRRRKRLGISLVKKNLLPDKLIRKRPSTVIQSSDSDSSIVTKTLSGDSSPREDDNEILQTNNEEVNDEDFILPLLSVHDSSNKATSQFSEKSVVVENYEKDILEKPNEIPEVAQPFHSDSKSMISLFSDHASSDENEGIQSFYNTTMFQNLNFVDLRETKREGEKIFFRNSGLLRRTDEHHHKSPGNLTTGEGTEKNEDEKSIERLDLTTASQGREKLNDPAMMDAQRVTDEDNAKESDEKLHSNNNATMFKSSICEGKNDSSGEMFKASQPPPSFVLKKEDQLKESVMMAPAKKPPTNNEILNDLSEYGIPLVENPNPFYSNAKDSTGCKEIGGTVLKVKSKSVKDLEDFPSPFLTITNWRGSLSKNFLIMSKKPMKSCENMLMSERRVRIAPVKTSPTFREAAYWLKAKSLLQKTGGKKEITTNESNKVSNFRSKKEDAGSNKQGDKPSNKSRHLSSYHLKEDIEGSCTLVEQSSHCSADSVLSGSSSTSMFKIHTTPVSKAASPEEKNAPEKSCGPSPGLTLQEKFAKGTNDAIQAEDPFATGSKTEEIPSETINDTHAAFEHESYLANDHVVEEQVPAVSEGIKSQKQCKHVANVISDTSSKVLSSTDTDNSPLASDKSEIFSSRSDQMPPEDAADSDNSKLSEISSVNNTKTPMMSSNVSLHQKLLNTQFRKELQTPIHRASTSCCIDGPSPSNSGNFKRDLDNYQQVKTVIEFNYLTIMVMELHASTREDLRPDPDFDPIEAIFYSIINNVPPDTEKTEETGVIAVSKGNQQSSSFNEFNCSCIFVEDEKSLIQRIVELVRSSDPDILIGYEIELLSWTYLIQRAYILNINLLTELSRVRYFDRKKLPSETSLLNLTMAEEKEPEIRLTGRIVINLWRLLRSEVALQSYSFENIMYHILHQRVALHSFKSLTLWWNHSSGHYRWLTVEFYLVRVKGIVKILDQLDLVGRTAELARLFGILFYEVLSRGSQFRVESMMLRLAKPRNFVAVSPSQQQRARMRAPESLPLILEPESRFYHDPVIVLDFQSLYPSIIIAYNYCFSTCLGRVDHLGENEIFEFGCTQLRVPFKDLIELEDKITIAPCGSAFVRRDVRKGLLPAMLEEILETRLMVKQSMKLHKTNKGLQRVLHSRQLGLKLIANVTYGYTAANFSGRMPSIEVGDAVVSKGRETLGKTIELVNTTEKWGSRVIYGDTDSLFVLVPGRSREDAFKIGAEIAEAVTNANPTPVKLKLEKVYQPCILQTKKRYVGYMYESPDQEKPTYDAKGIETVRRDGCPAVAKILEKCLRLLFETTDISHVKKFVCKQFSKILTGRISIQDVTFAREYRGAIGYKPGACVPALQLAQQRLLVDPRSEPRVCERVPYVVVAGPPGLPIIRLVRSPYELLADPSLKINAEYYITRVIIPPLDRCFSLLGVDIFKWYHDLPRRAHTYLPSCVSNVNKKATISQYFVTTNCVVCNQQTHAGICASCQPQSQMLAVTLCTKMSMWERKYDSCIKVCKSCCGRLHSYDCISLDCPVLYRTAQTNRDRDQIPFLRQLQENYLNF</sequence>
<evidence type="ECO:0000256" key="15">
    <source>
        <dbReference type="SAM" id="MobiDB-lite"/>
    </source>
</evidence>
<dbReference type="InterPro" id="IPR017964">
    <property type="entry name" value="DNA-dir_DNA_pol_B_CS"/>
</dbReference>
<name>A0A9P0A7S2_BEMTA</name>
<dbReference type="InterPro" id="IPR043502">
    <property type="entry name" value="DNA/RNA_pol_sf"/>
</dbReference>
<gene>
    <name evidence="21" type="ORF">BEMITA_LOCUS4909</name>
</gene>
<feature type="region of interest" description="Disordered" evidence="15">
    <location>
        <begin position="587"/>
        <end position="630"/>
    </location>
</feature>
<evidence type="ECO:0000256" key="14">
    <source>
        <dbReference type="ARBA" id="ARBA00049244"/>
    </source>
</evidence>
<protein>
    <recommendedName>
        <fullName evidence="4">DNA polymerase zeta catalytic subunit</fullName>
        <ecNumber evidence="3">2.7.7.7</ecNumber>
    </recommendedName>
</protein>
<feature type="compositionally biased region" description="Basic and acidic residues" evidence="15">
    <location>
        <begin position="2481"/>
        <end position="2496"/>
    </location>
</feature>
<dbReference type="InterPro" id="IPR006133">
    <property type="entry name" value="DNA-dir_DNA_pol_B_exonuc"/>
</dbReference>
<feature type="compositionally biased region" description="Low complexity" evidence="15">
    <location>
        <begin position="1705"/>
        <end position="1722"/>
    </location>
</feature>
<feature type="domain" description="DNA polymerase delta/zeta catalytic subunit N-terminal" evidence="19">
    <location>
        <begin position="56"/>
        <end position="128"/>
    </location>
</feature>
<dbReference type="GO" id="GO:0051536">
    <property type="term" value="F:iron-sulfur cluster binding"/>
    <property type="evidence" value="ECO:0007669"/>
    <property type="project" value="UniProtKB-KW"/>
</dbReference>
<feature type="region of interest" description="Disordered" evidence="15">
    <location>
        <begin position="1705"/>
        <end position="1731"/>
    </location>
</feature>
<dbReference type="GO" id="GO:0000724">
    <property type="term" value="P:double-strand break repair via homologous recombination"/>
    <property type="evidence" value="ECO:0007669"/>
    <property type="project" value="TreeGrafter"/>
</dbReference>
<dbReference type="FunFam" id="1.10.132.60:FF:000005">
    <property type="entry name" value="Putative DNA polymerase zeta catalytic subunit"/>
    <property type="match status" value="1"/>
</dbReference>
<evidence type="ECO:0000256" key="2">
    <source>
        <dbReference type="ARBA" id="ARBA00005755"/>
    </source>
</evidence>
<dbReference type="Gene3D" id="3.90.1600.10">
    <property type="entry name" value="Palm domain of DNA polymerase"/>
    <property type="match status" value="1"/>
</dbReference>
<evidence type="ECO:0000313" key="22">
    <source>
        <dbReference type="Proteomes" id="UP001152759"/>
    </source>
</evidence>
<keyword evidence="13" id="KW-0234">DNA repair</keyword>
<feature type="region of interest" description="Disordered" evidence="15">
    <location>
        <begin position="1856"/>
        <end position="1878"/>
    </location>
</feature>
<feature type="compositionally biased region" description="Basic and acidic residues" evidence="15">
    <location>
        <begin position="2238"/>
        <end position="2252"/>
    </location>
</feature>
<dbReference type="Gene3D" id="1.10.132.60">
    <property type="entry name" value="DNA polymerase family B, C-terminal domain"/>
    <property type="match status" value="1"/>
</dbReference>
<evidence type="ECO:0000259" key="18">
    <source>
        <dbReference type="Pfam" id="PF14260"/>
    </source>
</evidence>
<dbReference type="KEGG" id="btab:109041849"/>
<dbReference type="GO" id="GO:0000166">
    <property type="term" value="F:nucleotide binding"/>
    <property type="evidence" value="ECO:0007669"/>
    <property type="project" value="InterPro"/>
</dbReference>
<feature type="domain" description="DNA-directed DNA polymerase family B multifunctional" evidence="16">
    <location>
        <begin position="3012"/>
        <end position="3460"/>
    </location>
</feature>
<evidence type="ECO:0000256" key="10">
    <source>
        <dbReference type="ARBA" id="ARBA00022932"/>
    </source>
</evidence>
<evidence type="ECO:0000256" key="12">
    <source>
        <dbReference type="ARBA" id="ARBA00023014"/>
    </source>
</evidence>
<feature type="compositionally biased region" description="Polar residues" evidence="15">
    <location>
        <begin position="2470"/>
        <end position="2479"/>
    </location>
</feature>
<keyword evidence="10" id="KW-0239">DNA-directed DNA polymerase</keyword>
<feature type="compositionally biased region" description="Polar residues" evidence="15">
    <location>
        <begin position="2650"/>
        <end position="2663"/>
    </location>
</feature>
<dbReference type="Gene3D" id="1.10.287.690">
    <property type="entry name" value="Helix hairpin bin"/>
    <property type="match status" value="1"/>
</dbReference>
<evidence type="ECO:0000256" key="5">
    <source>
        <dbReference type="ARBA" id="ARBA00022679"/>
    </source>
</evidence>
<feature type="region of interest" description="Disordered" evidence="15">
    <location>
        <begin position="1166"/>
        <end position="1192"/>
    </location>
</feature>
<evidence type="ECO:0000256" key="9">
    <source>
        <dbReference type="ARBA" id="ARBA00022833"/>
    </source>
</evidence>
<dbReference type="PANTHER" id="PTHR45812">
    <property type="entry name" value="DNA POLYMERASE ZETA CATALYTIC SUBUNIT"/>
    <property type="match status" value="1"/>
</dbReference>
<dbReference type="Pfam" id="PF03104">
    <property type="entry name" value="DNA_pol_B_exo1"/>
    <property type="match status" value="1"/>
</dbReference>
<dbReference type="GO" id="GO:0046872">
    <property type="term" value="F:metal ion binding"/>
    <property type="evidence" value="ECO:0007669"/>
    <property type="project" value="UniProtKB-KW"/>
</dbReference>
<dbReference type="GO" id="GO:0005634">
    <property type="term" value="C:nucleus"/>
    <property type="evidence" value="ECO:0007669"/>
    <property type="project" value="TreeGrafter"/>
</dbReference>
<feature type="compositionally biased region" description="Polar residues" evidence="15">
    <location>
        <begin position="1183"/>
        <end position="1192"/>
    </location>
</feature>
<dbReference type="InterPro" id="IPR042087">
    <property type="entry name" value="DNA_pol_B_thumb"/>
</dbReference>
<keyword evidence="12" id="KW-0411">Iron-sulfur</keyword>
<feature type="region of interest" description="Disordered" evidence="15">
    <location>
        <begin position="1770"/>
        <end position="1792"/>
    </location>
</feature>
<dbReference type="FunFam" id="1.10.287.690:FF:000002">
    <property type="entry name" value="DNA polymerase zeta"/>
    <property type="match status" value="1"/>
</dbReference>
<evidence type="ECO:0000256" key="1">
    <source>
        <dbReference type="ARBA" id="ARBA00001966"/>
    </source>
</evidence>
<feature type="region of interest" description="Disordered" evidence="15">
    <location>
        <begin position="2543"/>
        <end position="2568"/>
    </location>
</feature>
<feature type="region of interest" description="Disordered" evidence="15">
    <location>
        <begin position="1891"/>
        <end position="1943"/>
    </location>
</feature>
<dbReference type="InterPro" id="IPR025687">
    <property type="entry name" value="Znf-C4pol"/>
</dbReference>
<dbReference type="Pfam" id="PF24055">
    <property type="entry name" value="POL3_N"/>
    <property type="match status" value="1"/>
</dbReference>
<feature type="compositionally biased region" description="Basic and acidic residues" evidence="15">
    <location>
        <begin position="1921"/>
        <end position="1938"/>
    </location>
</feature>
<evidence type="ECO:0000256" key="6">
    <source>
        <dbReference type="ARBA" id="ARBA00022695"/>
    </source>
</evidence>
<feature type="domain" description="C4-type zinc-finger of DNA polymerase delta" evidence="18">
    <location>
        <begin position="3503"/>
        <end position="3569"/>
    </location>
</feature>
<comment type="catalytic activity">
    <reaction evidence="14">
        <text>DNA(n) + a 2'-deoxyribonucleoside 5'-triphosphate = DNA(n+1) + diphosphate</text>
        <dbReference type="Rhea" id="RHEA:22508"/>
        <dbReference type="Rhea" id="RHEA-COMP:17339"/>
        <dbReference type="Rhea" id="RHEA-COMP:17340"/>
        <dbReference type="ChEBI" id="CHEBI:33019"/>
        <dbReference type="ChEBI" id="CHEBI:61560"/>
        <dbReference type="ChEBI" id="CHEBI:173112"/>
        <dbReference type="EC" id="2.7.7.7"/>
    </reaction>
</comment>
<evidence type="ECO:0000256" key="11">
    <source>
        <dbReference type="ARBA" id="ARBA00023004"/>
    </source>
</evidence>
<dbReference type="SMART" id="SM00486">
    <property type="entry name" value="POLBc"/>
    <property type="match status" value="1"/>
</dbReference>
<dbReference type="InterPro" id="IPR006134">
    <property type="entry name" value="DNA-dir_DNA_pol_B_multi_dom"/>
</dbReference>
<dbReference type="GO" id="GO:0003677">
    <property type="term" value="F:DNA binding"/>
    <property type="evidence" value="ECO:0007669"/>
    <property type="project" value="InterPro"/>
</dbReference>
<feature type="domain" description="DNA-directed DNA polymerase family B exonuclease" evidence="17">
    <location>
        <begin position="2765"/>
        <end position="2944"/>
    </location>
</feature>
<feature type="compositionally biased region" description="Polar residues" evidence="15">
    <location>
        <begin position="1891"/>
        <end position="1920"/>
    </location>
</feature>
<evidence type="ECO:0000256" key="4">
    <source>
        <dbReference type="ARBA" id="ARBA00021589"/>
    </source>
</evidence>
<dbReference type="EMBL" id="OU963863">
    <property type="protein sequence ID" value="CAH0385710.1"/>
    <property type="molecule type" value="Genomic_DNA"/>
</dbReference>
<dbReference type="GO" id="GO:0003887">
    <property type="term" value="F:DNA-directed DNA polymerase activity"/>
    <property type="evidence" value="ECO:0007669"/>
    <property type="project" value="UniProtKB-KW"/>
</dbReference>
<organism evidence="21 22">
    <name type="scientific">Bemisia tabaci</name>
    <name type="common">Sweetpotato whitefly</name>
    <name type="synonym">Aleurodes tabaci</name>
    <dbReference type="NCBI Taxonomy" id="7038"/>
    <lineage>
        <taxon>Eukaryota</taxon>
        <taxon>Metazoa</taxon>
        <taxon>Ecdysozoa</taxon>
        <taxon>Arthropoda</taxon>
        <taxon>Hexapoda</taxon>
        <taxon>Insecta</taxon>
        <taxon>Pterygota</taxon>
        <taxon>Neoptera</taxon>
        <taxon>Paraneoptera</taxon>
        <taxon>Hemiptera</taxon>
        <taxon>Sternorrhyncha</taxon>
        <taxon>Aleyrodoidea</taxon>
        <taxon>Aleyrodidae</taxon>
        <taxon>Aleyrodinae</taxon>
        <taxon>Bemisia</taxon>
    </lineage>
</organism>
<dbReference type="InterPro" id="IPR056447">
    <property type="entry name" value="REV3_N"/>
</dbReference>
<dbReference type="EC" id="2.7.7.7" evidence="3"/>
<dbReference type="Pfam" id="PF14260">
    <property type="entry name" value="zf-C4pol"/>
    <property type="match status" value="1"/>
</dbReference>
<evidence type="ECO:0000256" key="7">
    <source>
        <dbReference type="ARBA" id="ARBA00022723"/>
    </source>
</evidence>
<dbReference type="Proteomes" id="UP001152759">
    <property type="component" value="Chromosome 2"/>
</dbReference>
<dbReference type="SUPFAM" id="SSF56672">
    <property type="entry name" value="DNA/RNA polymerases"/>
    <property type="match status" value="1"/>
</dbReference>
<feature type="domain" description="DNA polymerase zeta catalytic subunit N-terminal" evidence="20">
    <location>
        <begin position="3"/>
        <end position="55"/>
    </location>
</feature>